<evidence type="ECO:0000256" key="3">
    <source>
        <dbReference type="ARBA" id="ARBA00022989"/>
    </source>
</evidence>
<dbReference type="EC" id="4.2.2.29" evidence="7"/>
<feature type="transmembrane region" description="Helical" evidence="7">
    <location>
        <begin position="9"/>
        <end position="29"/>
    </location>
</feature>
<sequence>MGGRIQSKLLFWIPCALLLICLIIGGWFWRYAVTPAPGEGDVVVHIPRGAGVREIASLLEGQGLVPGDFRFLLLARLTGSAGKLQAGEFRIPYGLTPLEILQLLEEGTQVMHRITIPEGKTVRQVADILAARGWVEREHFLALSRDRKFIASLGLDAASLEGYLFPDTYTLVRGIDDAPTILRRMVVRFQEVWQDILASPVPVDPQSRTLSRHEVVTLASIVEKETAEPTERPLIARVFLNRLQRNMRLQADPTVTYGLDNVRGPITRADLRRKTPYNTYVIPGLPPGPICNPGRAALEAVLHPADGDVLYFVSRNDGTHQFSRTLKEHNRAVRAYRKAKKRGTGTGQTGQMQDKKKSG</sequence>
<dbReference type="Proteomes" id="UP001063350">
    <property type="component" value="Chromosome"/>
</dbReference>
<name>A0A915XKA6_9BACT</name>
<dbReference type="PANTHER" id="PTHR30518">
    <property type="entry name" value="ENDOLYTIC MUREIN TRANSGLYCOSYLASE"/>
    <property type="match status" value="1"/>
</dbReference>
<dbReference type="GO" id="GO:0008932">
    <property type="term" value="F:lytic endotransglycosylase activity"/>
    <property type="evidence" value="ECO:0007669"/>
    <property type="project" value="UniProtKB-UniRule"/>
</dbReference>
<dbReference type="GO" id="GO:0009252">
    <property type="term" value="P:peptidoglycan biosynthetic process"/>
    <property type="evidence" value="ECO:0007669"/>
    <property type="project" value="UniProtKB-UniRule"/>
</dbReference>
<keyword evidence="6 7" id="KW-0961">Cell wall biogenesis/degradation</keyword>
<dbReference type="CDD" id="cd08010">
    <property type="entry name" value="MltG_like"/>
    <property type="match status" value="1"/>
</dbReference>
<dbReference type="FunFam" id="3.30.160.60:FF:000242">
    <property type="entry name" value="Endolytic murein transglycosylase"/>
    <property type="match status" value="1"/>
</dbReference>
<dbReference type="GO" id="GO:0005886">
    <property type="term" value="C:plasma membrane"/>
    <property type="evidence" value="ECO:0007669"/>
    <property type="project" value="UniProtKB-SubCell"/>
</dbReference>
<dbReference type="Gene3D" id="3.30.160.60">
    <property type="entry name" value="Classic Zinc Finger"/>
    <property type="match status" value="1"/>
</dbReference>
<evidence type="ECO:0000313" key="10">
    <source>
        <dbReference type="Proteomes" id="UP001063350"/>
    </source>
</evidence>
<dbReference type="HAMAP" id="MF_02065">
    <property type="entry name" value="MltG"/>
    <property type="match status" value="1"/>
</dbReference>
<dbReference type="KEGG" id="ddu:GF1_03820"/>
<evidence type="ECO:0000256" key="4">
    <source>
        <dbReference type="ARBA" id="ARBA00023136"/>
    </source>
</evidence>
<dbReference type="PANTHER" id="PTHR30518:SF2">
    <property type="entry name" value="ENDOLYTIC MUREIN TRANSGLYCOSYLASE"/>
    <property type="match status" value="1"/>
</dbReference>
<dbReference type="Gene3D" id="3.30.1490.480">
    <property type="entry name" value="Endolytic murein transglycosylase"/>
    <property type="match status" value="1"/>
</dbReference>
<keyword evidence="1 7" id="KW-1003">Cell membrane</keyword>
<dbReference type="RefSeq" id="WP_267927940.1">
    <property type="nucleotide sequence ID" value="NZ_AP024233.1"/>
</dbReference>
<dbReference type="EMBL" id="AP024233">
    <property type="protein sequence ID" value="BCO08006.1"/>
    <property type="molecule type" value="Genomic_DNA"/>
</dbReference>
<gene>
    <name evidence="9" type="primary">yceG</name>
    <name evidence="7" type="synonym">mltG</name>
    <name evidence="9" type="ORF">GF1_03820</name>
</gene>
<reference evidence="9" key="1">
    <citation type="submission" date="2020-12" db="EMBL/GenBank/DDBJ databases">
        <title>Desulfobium dissulfuricans gen. nov., sp. nov., a novel mesophilic, sulfate-reducing bacterium isolated from a deep-sea hydrothermal vent.</title>
        <authorList>
            <person name="Hashimoto Y."/>
            <person name="Tame A."/>
            <person name="Sawayama S."/>
            <person name="Miyazaki J."/>
            <person name="Takai K."/>
            <person name="Nakagawa S."/>
        </authorList>
    </citation>
    <scope>NUCLEOTIDE SEQUENCE</scope>
    <source>
        <strain evidence="9">GF1</strain>
    </source>
</reference>
<evidence type="ECO:0000256" key="7">
    <source>
        <dbReference type="HAMAP-Rule" id="MF_02065"/>
    </source>
</evidence>
<keyword evidence="5 7" id="KW-0456">Lyase</keyword>
<keyword evidence="4 7" id="KW-0472">Membrane</keyword>
<keyword evidence="3 7" id="KW-1133">Transmembrane helix</keyword>
<protein>
    <recommendedName>
        <fullName evidence="7">Endolytic murein transglycosylase</fullName>
        <ecNumber evidence="7">4.2.2.29</ecNumber>
    </recommendedName>
    <alternativeName>
        <fullName evidence="7">Peptidoglycan lytic transglycosylase</fullName>
    </alternativeName>
    <alternativeName>
        <fullName evidence="7">Peptidoglycan polymerization terminase</fullName>
    </alternativeName>
</protein>
<proteinExistence type="inferred from homology"/>
<comment type="similarity">
    <text evidence="7">Belongs to the transglycosylase MltG family.</text>
</comment>
<feature type="site" description="Important for catalytic activity" evidence="7">
    <location>
        <position position="225"/>
    </location>
</feature>
<evidence type="ECO:0000256" key="8">
    <source>
        <dbReference type="SAM" id="MobiDB-lite"/>
    </source>
</evidence>
<evidence type="ECO:0000256" key="6">
    <source>
        <dbReference type="ARBA" id="ARBA00023316"/>
    </source>
</evidence>
<organism evidence="9 10">
    <name type="scientific">Desulfolithobacter dissulfuricans</name>
    <dbReference type="NCBI Taxonomy" id="2795293"/>
    <lineage>
        <taxon>Bacteria</taxon>
        <taxon>Pseudomonadati</taxon>
        <taxon>Thermodesulfobacteriota</taxon>
        <taxon>Desulfobulbia</taxon>
        <taxon>Desulfobulbales</taxon>
        <taxon>Desulfobulbaceae</taxon>
        <taxon>Desulfolithobacter</taxon>
    </lineage>
</organism>
<dbReference type="AlphaFoldDB" id="A0A915XKA6"/>
<dbReference type="GO" id="GO:0071555">
    <property type="term" value="P:cell wall organization"/>
    <property type="evidence" value="ECO:0007669"/>
    <property type="project" value="UniProtKB-KW"/>
</dbReference>
<dbReference type="InterPro" id="IPR003770">
    <property type="entry name" value="MLTG-like"/>
</dbReference>
<keyword evidence="2 7" id="KW-0812">Transmembrane</keyword>
<comment type="function">
    <text evidence="7">Functions as a peptidoglycan terminase that cleaves nascent peptidoglycan strands endolytically to terminate their elongation.</text>
</comment>
<evidence type="ECO:0000256" key="5">
    <source>
        <dbReference type="ARBA" id="ARBA00023239"/>
    </source>
</evidence>
<evidence type="ECO:0000256" key="1">
    <source>
        <dbReference type="ARBA" id="ARBA00022475"/>
    </source>
</evidence>
<evidence type="ECO:0000313" key="9">
    <source>
        <dbReference type="EMBL" id="BCO08006.1"/>
    </source>
</evidence>
<accession>A0A915XKA6</accession>
<feature type="region of interest" description="Disordered" evidence="8">
    <location>
        <begin position="335"/>
        <end position="359"/>
    </location>
</feature>
<dbReference type="NCBIfam" id="TIGR00247">
    <property type="entry name" value="endolytic transglycosylase MltG"/>
    <property type="match status" value="1"/>
</dbReference>
<comment type="catalytic activity">
    <reaction evidence="7">
        <text>a peptidoglycan chain = a peptidoglycan chain with N-acetyl-1,6-anhydromuramyl-[peptide] at the reducing end + a peptidoglycan chain with N-acetylglucosamine at the non-reducing end.</text>
        <dbReference type="EC" id="4.2.2.29"/>
    </reaction>
</comment>
<comment type="subcellular location">
    <subcellularLocation>
        <location evidence="7">Cell membrane</location>
        <topology evidence="7">Single-pass membrane protein</topology>
    </subcellularLocation>
</comment>
<dbReference type="Pfam" id="PF02618">
    <property type="entry name" value="YceG"/>
    <property type="match status" value="1"/>
</dbReference>
<evidence type="ECO:0000256" key="2">
    <source>
        <dbReference type="ARBA" id="ARBA00022692"/>
    </source>
</evidence>
<keyword evidence="10" id="KW-1185">Reference proteome</keyword>